<dbReference type="RefSeq" id="WP_138671975.1">
    <property type="nucleotide sequence ID" value="NZ_VCKY01000203.1"/>
</dbReference>
<proteinExistence type="predicted"/>
<organism evidence="1 2">
    <name type="scientific">Nonomuraea turkmeniaca</name>
    <dbReference type="NCBI Taxonomy" id="103838"/>
    <lineage>
        <taxon>Bacteria</taxon>
        <taxon>Bacillati</taxon>
        <taxon>Actinomycetota</taxon>
        <taxon>Actinomycetes</taxon>
        <taxon>Streptosporangiales</taxon>
        <taxon>Streptosporangiaceae</taxon>
        <taxon>Nonomuraea</taxon>
    </lineage>
</organism>
<dbReference type="OrthoDB" id="4772576at2"/>
<gene>
    <name evidence="1" type="ORF">ETD86_40780</name>
</gene>
<evidence type="ECO:0000313" key="2">
    <source>
        <dbReference type="Proteomes" id="UP000309128"/>
    </source>
</evidence>
<comment type="caution">
    <text evidence="1">The sequence shown here is derived from an EMBL/GenBank/DDBJ whole genome shotgun (WGS) entry which is preliminary data.</text>
</comment>
<sequence length="75" mass="8669">MEIELDVYAGSTTIVLPPGASVNIDDVELIASPATVRDVPTSPVPGYQRHFVVRGRQWAGRLVVRHQRRFWRWRW</sequence>
<dbReference type="EMBL" id="VCKY01000203">
    <property type="protein sequence ID" value="TMR10124.1"/>
    <property type="molecule type" value="Genomic_DNA"/>
</dbReference>
<reference evidence="1 2" key="1">
    <citation type="submission" date="2019-05" db="EMBL/GenBank/DDBJ databases">
        <title>Draft genome sequence of Nonomuraea turkmeniaca DSM 43926.</title>
        <authorList>
            <person name="Saricaoglu S."/>
            <person name="Isik K."/>
        </authorList>
    </citation>
    <scope>NUCLEOTIDE SEQUENCE [LARGE SCALE GENOMIC DNA]</scope>
    <source>
        <strain evidence="1 2">DSM 43926</strain>
    </source>
</reference>
<accession>A0A5S4F2B2</accession>
<dbReference type="Proteomes" id="UP000309128">
    <property type="component" value="Unassembled WGS sequence"/>
</dbReference>
<evidence type="ECO:0000313" key="1">
    <source>
        <dbReference type="EMBL" id="TMR10124.1"/>
    </source>
</evidence>
<dbReference type="AlphaFoldDB" id="A0A5S4F2B2"/>
<protein>
    <submittedName>
        <fullName evidence="1">Uncharacterized protein</fullName>
    </submittedName>
</protein>
<keyword evidence="2" id="KW-1185">Reference proteome</keyword>
<name>A0A5S4F2B2_9ACTN</name>